<dbReference type="EMBL" id="JBHSFE010000007">
    <property type="protein sequence ID" value="MFC4607586.1"/>
    <property type="molecule type" value="Genomic_DNA"/>
</dbReference>
<organism evidence="2 3">
    <name type="scientific">Streptomyces maoxianensis</name>
    <dbReference type="NCBI Taxonomy" id="1459942"/>
    <lineage>
        <taxon>Bacteria</taxon>
        <taxon>Bacillati</taxon>
        <taxon>Actinomycetota</taxon>
        <taxon>Actinomycetes</taxon>
        <taxon>Kitasatosporales</taxon>
        <taxon>Streptomycetaceae</taxon>
        <taxon>Streptomyces</taxon>
    </lineage>
</organism>
<evidence type="ECO:0000313" key="2">
    <source>
        <dbReference type="EMBL" id="MFC4607586.1"/>
    </source>
</evidence>
<evidence type="ECO:0000259" key="1">
    <source>
        <dbReference type="Pfam" id="PF14417"/>
    </source>
</evidence>
<dbReference type="InterPro" id="IPR025847">
    <property type="entry name" value="MEDS_domain"/>
</dbReference>
<comment type="caution">
    <text evidence="2">The sequence shown here is derived from an EMBL/GenBank/DDBJ whole genome shotgun (WGS) entry which is preliminary data.</text>
</comment>
<protein>
    <submittedName>
        <fullName evidence="2">MEDS domain-containing protein</fullName>
    </submittedName>
</protein>
<sequence>MDERRARTPVPVVASAAASAVASVGGVPLAPGDHVCALYRGRAEREQLLTPFIADGLREGHSCLLLAADGEGRALRDVLAANAPAVGPDSDGLQIMGPKESYLLHGTFDGDHMLDMLYAWSDSTFSAGNGTFARLAADMSWAQPLVQPAFIHELIRYEMKATRWFRSCPQVGMCLYDLELFSGDLIIPLVKAHPKVWLSGMVVENPYCAGPEEELDPREEVLEPRAADEV</sequence>
<proteinExistence type="predicted"/>
<reference evidence="3" key="1">
    <citation type="journal article" date="2019" name="Int. J. Syst. Evol. Microbiol.">
        <title>The Global Catalogue of Microorganisms (GCM) 10K type strain sequencing project: providing services to taxonomists for standard genome sequencing and annotation.</title>
        <authorList>
            <consortium name="The Broad Institute Genomics Platform"/>
            <consortium name="The Broad Institute Genome Sequencing Center for Infectious Disease"/>
            <person name="Wu L."/>
            <person name="Ma J."/>
        </authorList>
    </citation>
    <scope>NUCLEOTIDE SEQUENCE [LARGE SCALE GENOMIC DNA]</scope>
    <source>
        <strain evidence="3">CGMCC 4.7139</strain>
    </source>
</reference>
<dbReference type="RefSeq" id="WP_381192584.1">
    <property type="nucleotide sequence ID" value="NZ_JBHSFE010000007.1"/>
</dbReference>
<keyword evidence="3" id="KW-1185">Reference proteome</keyword>
<gene>
    <name evidence="2" type="ORF">ACFO9E_07135</name>
</gene>
<accession>A0ABV9FZX8</accession>
<evidence type="ECO:0000313" key="3">
    <source>
        <dbReference type="Proteomes" id="UP001595993"/>
    </source>
</evidence>
<feature type="domain" description="MEDS" evidence="1">
    <location>
        <begin position="33"/>
        <end position="194"/>
    </location>
</feature>
<name>A0ABV9FZX8_9ACTN</name>
<dbReference type="Proteomes" id="UP001595993">
    <property type="component" value="Unassembled WGS sequence"/>
</dbReference>
<dbReference type="Pfam" id="PF14417">
    <property type="entry name" value="MEDS"/>
    <property type="match status" value="1"/>
</dbReference>